<organism evidence="2 3">
    <name type="scientific">[Clostridium] methylpentosum DSM 5476</name>
    <dbReference type="NCBI Taxonomy" id="537013"/>
    <lineage>
        <taxon>Bacteria</taxon>
        <taxon>Bacillati</taxon>
        <taxon>Bacillota</taxon>
        <taxon>Clostridia</taxon>
        <taxon>Eubacteriales</taxon>
        <taxon>Oscillospiraceae</taxon>
        <taxon>Oscillospiraceae incertae sedis</taxon>
    </lineage>
</organism>
<dbReference type="AlphaFoldDB" id="C0EEV0"/>
<dbReference type="HOGENOM" id="CLU_1903034_0_0_9"/>
<reference evidence="2 3" key="2">
    <citation type="submission" date="2009-02" db="EMBL/GenBank/DDBJ databases">
        <title>Draft genome sequence of Clostridium methylpentosum (DSM 5476).</title>
        <authorList>
            <person name="Sudarsanam P."/>
            <person name="Ley R."/>
            <person name="Guruge J."/>
            <person name="Turnbaugh P.J."/>
            <person name="Mahowald M."/>
            <person name="Liep D."/>
            <person name="Gordon J."/>
        </authorList>
    </citation>
    <scope>NUCLEOTIDE SEQUENCE [LARGE SCALE GENOMIC DNA]</scope>
    <source>
        <strain evidence="2 3">DSM 5476</strain>
    </source>
</reference>
<dbReference type="EMBL" id="ACEC01000078">
    <property type="protein sequence ID" value="EEG29993.1"/>
    <property type="molecule type" value="Genomic_DNA"/>
</dbReference>
<accession>C0EEV0</accession>
<evidence type="ECO:0000313" key="3">
    <source>
        <dbReference type="Proteomes" id="UP000003340"/>
    </source>
</evidence>
<keyword evidence="3" id="KW-1185">Reference proteome</keyword>
<evidence type="ECO:0000256" key="1">
    <source>
        <dbReference type="SAM" id="MobiDB-lite"/>
    </source>
</evidence>
<evidence type="ECO:0000313" key="2">
    <source>
        <dbReference type="EMBL" id="EEG29993.1"/>
    </source>
</evidence>
<dbReference type="STRING" id="537013.CLOSTMETH_02389"/>
<name>C0EEV0_9FIRM</name>
<reference evidence="2 3" key="1">
    <citation type="submission" date="2009-01" db="EMBL/GenBank/DDBJ databases">
        <authorList>
            <person name="Fulton L."/>
            <person name="Clifton S."/>
            <person name="Fulton B."/>
            <person name="Xu J."/>
            <person name="Minx P."/>
            <person name="Pepin K.H."/>
            <person name="Johnson M."/>
            <person name="Bhonagiri V."/>
            <person name="Nash W.E."/>
            <person name="Mardis E.R."/>
            <person name="Wilson R.K."/>
        </authorList>
    </citation>
    <scope>NUCLEOTIDE SEQUENCE [LARGE SCALE GENOMIC DNA]</scope>
    <source>
        <strain evidence="2 3">DSM 5476</strain>
    </source>
</reference>
<gene>
    <name evidence="2" type="ORF">CLOSTMETH_02389</name>
</gene>
<feature type="region of interest" description="Disordered" evidence="1">
    <location>
        <begin position="63"/>
        <end position="98"/>
    </location>
</feature>
<proteinExistence type="predicted"/>
<dbReference type="Proteomes" id="UP000003340">
    <property type="component" value="Unassembled WGS sequence"/>
</dbReference>
<protein>
    <submittedName>
        <fullName evidence="2">Uncharacterized protein</fullName>
    </submittedName>
</protein>
<sequence length="133" mass="15189">MLLFVETFGQAKAAGESIPSCGPVKRYAQWRLLFTIPTARTFVLRLCFPLFPQMLNPKYPAKITARQPEERSSSEPIEMAPTSAAPTTPKRNKNPNRIKQPNNFFISFTFHSKEHVFVLSLFYSSFLKKSSPF</sequence>
<comment type="caution">
    <text evidence="2">The sequence shown here is derived from an EMBL/GenBank/DDBJ whole genome shotgun (WGS) entry which is preliminary data.</text>
</comment>